<organism evidence="5 6">
    <name type="scientific">Rhizobium jaguaris</name>
    <dbReference type="NCBI Taxonomy" id="1312183"/>
    <lineage>
        <taxon>Bacteria</taxon>
        <taxon>Pseudomonadati</taxon>
        <taxon>Pseudomonadota</taxon>
        <taxon>Alphaproteobacteria</taxon>
        <taxon>Hyphomicrobiales</taxon>
        <taxon>Rhizobiaceae</taxon>
        <taxon>Rhizobium/Agrobacterium group</taxon>
        <taxon>Rhizobium</taxon>
    </lineage>
</organism>
<keyword evidence="5" id="KW-0614">Plasmid</keyword>
<evidence type="ECO:0000259" key="4">
    <source>
        <dbReference type="PROSITE" id="PS50932"/>
    </source>
</evidence>
<evidence type="ECO:0000313" key="5">
    <source>
        <dbReference type="EMBL" id="AYG63855.1"/>
    </source>
</evidence>
<dbReference type="InterPro" id="IPR010982">
    <property type="entry name" value="Lambda_DNA-bd_dom_sf"/>
</dbReference>
<keyword evidence="1" id="KW-0805">Transcription regulation</keyword>
<protein>
    <submittedName>
        <fullName evidence="5">LacI family DNA-binding transcriptional regulator</fullName>
    </submittedName>
</protein>
<gene>
    <name evidence="5" type="ORF">CCGE525_32500</name>
</gene>
<evidence type="ECO:0000256" key="2">
    <source>
        <dbReference type="ARBA" id="ARBA00023125"/>
    </source>
</evidence>
<evidence type="ECO:0000256" key="1">
    <source>
        <dbReference type="ARBA" id="ARBA00023015"/>
    </source>
</evidence>
<dbReference type="OrthoDB" id="9805774at2"/>
<dbReference type="InterPro" id="IPR028082">
    <property type="entry name" value="Peripla_BP_I"/>
</dbReference>
<accession>A0A387G3B6</accession>
<dbReference type="SMART" id="SM00354">
    <property type="entry name" value="HTH_LACI"/>
    <property type="match status" value="1"/>
</dbReference>
<proteinExistence type="predicted"/>
<dbReference type="PANTHER" id="PTHR30146:SF152">
    <property type="entry name" value="TRANSCRIPTIONAL REGULATORY PROTEIN"/>
    <property type="match status" value="1"/>
</dbReference>
<feature type="domain" description="HTH lacI-type" evidence="4">
    <location>
        <begin position="8"/>
        <end position="46"/>
    </location>
</feature>
<reference evidence="5 6" key="1">
    <citation type="submission" date="2018-10" db="EMBL/GenBank/DDBJ databases">
        <title>Rhizobium etli, R. leguminosarum and a new Rhizobium genospecies from Phaseolus dumosus.</title>
        <authorList>
            <person name="Ramirez-Puebla S.T."/>
            <person name="Rogel-Hernandez M.A."/>
            <person name="Guerrero G."/>
            <person name="Ormeno-Orrillo E."/>
            <person name="Martinez-Romero J.C."/>
            <person name="Negrete-Yankelevich S."/>
            <person name="Martinez-Romero E."/>
        </authorList>
    </citation>
    <scope>NUCLEOTIDE SEQUENCE [LARGE SCALE GENOMIC DNA]</scope>
    <source>
        <strain evidence="5 6">CCGE525</strain>
        <plasmid evidence="6">prccge525c</plasmid>
    </source>
</reference>
<evidence type="ECO:0000256" key="3">
    <source>
        <dbReference type="ARBA" id="ARBA00023163"/>
    </source>
</evidence>
<dbReference type="KEGG" id="rjg:CCGE525_32500"/>
<dbReference type="InterPro" id="IPR025997">
    <property type="entry name" value="SBP_2_dom"/>
</dbReference>
<dbReference type="GO" id="GO:0000976">
    <property type="term" value="F:transcription cis-regulatory region binding"/>
    <property type="evidence" value="ECO:0007669"/>
    <property type="project" value="TreeGrafter"/>
</dbReference>
<dbReference type="Pfam" id="PF00356">
    <property type="entry name" value="LacI"/>
    <property type="match status" value="1"/>
</dbReference>
<dbReference type="PROSITE" id="PS50932">
    <property type="entry name" value="HTH_LACI_2"/>
    <property type="match status" value="1"/>
</dbReference>
<dbReference type="PANTHER" id="PTHR30146">
    <property type="entry name" value="LACI-RELATED TRANSCRIPTIONAL REPRESSOR"/>
    <property type="match status" value="1"/>
</dbReference>
<dbReference type="AlphaFoldDB" id="A0A387G3B6"/>
<dbReference type="SUPFAM" id="SSF53822">
    <property type="entry name" value="Periplasmic binding protein-like I"/>
    <property type="match status" value="1"/>
</dbReference>
<keyword evidence="2 5" id="KW-0238">DNA-binding</keyword>
<dbReference type="InterPro" id="IPR000843">
    <property type="entry name" value="HTH_LacI"/>
</dbReference>
<dbReference type="CDD" id="cd06307">
    <property type="entry name" value="PBP1_sugar_binding"/>
    <property type="match status" value="1"/>
</dbReference>
<sequence>MSHPFLVKDIAFQAGLSTATVDRVLNGRAGVRRQTEMRVKAAIAELEKQQAGVTASGRTLAIDIVMETPERFSDAVRAAFEAEVTTFLPTVFRCRFHFAEIMKPIELVQLLDRIRLRGTHGIVLKAPDIPEIAAAVERATKTGITVVTLVTDLPNSSRAVYAGADNRAAGETAAYLIGNRFDGAAARVLVTLSSGRFRGEEEREIGFRRVLRERYPEIGVAEISEGHGADAATGILAARAIAADAMINAVYSIGGGNRAVLAAFEEAGREIRIFVAHDLDADNRALLAAGKIGFVLHHDLRTDARSAFRAIMSGLVKERAAPAVLSAVEIITPYNMPANN</sequence>
<keyword evidence="6" id="KW-1185">Reference proteome</keyword>
<dbReference type="Pfam" id="PF13407">
    <property type="entry name" value="Peripla_BP_4"/>
    <property type="match status" value="1"/>
</dbReference>
<dbReference type="Gene3D" id="1.10.260.40">
    <property type="entry name" value="lambda repressor-like DNA-binding domains"/>
    <property type="match status" value="1"/>
</dbReference>
<dbReference type="SUPFAM" id="SSF47413">
    <property type="entry name" value="lambda repressor-like DNA-binding domains"/>
    <property type="match status" value="1"/>
</dbReference>
<dbReference type="Proteomes" id="UP000282195">
    <property type="component" value="Plasmid pRCCGE525c"/>
</dbReference>
<dbReference type="Gene3D" id="3.40.50.2300">
    <property type="match status" value="2"/>
</dbReference>
<evidence type="ECO:0000313" key="6">
    <source>
        <dbReference type="Proteomes" id="UP000282195"/>
    </source>
</evidence>
<geneLocation type="plasmid" evidence="6">
    <name>prccge525c</name>
</geneLocation>
<dbReference type="CDD" id="cd01392">
    <property type="entry name" value="HTH_LacI"/>
    <property type="match status" value="1"/>
</dbReference>
<dbReference type="EMBL" id="CP032695">
    <property type="protein sequence ID" value="AYG63855.1"/>
    <property type="molecule type" value="Genomic_DNA"/>
</dbReference>
<name>A0A387G3B6_9HYPH</name>
<keyword evidence="3" id="KW-0804">Transcription</keyword>
<dbReference type="GO" id="GO:0003700">
    <property type="term" value="F:DNA-binding transcription factor activity"/>
    <property type="evidence" value="ECO:0007669"/>
    <property type="project" value="TreeGrafter"/>
</dbReference>
<dbReference type="RefSeq" id="WP_120708754.1">
    <property type="nucleotide sequence ID" value="NZ_CP032695.1"/>
</dbReference>